<name>A0A1W5CSY4_9LECA</name>
<sequence>MSDSCAGAEGLLQQRDNRKRSSSSHHAADEELKDPGANLYHLWGLLVDALAELPITQIPALIQLLEAIQQLPEPDLTGRLTKSAPADGFLWRRLPGFGHMWVDEHKPDDWRRTLAGSDPTKGAQLRAQHARKAEIEAQVAVADSYNRVLDFEIPAAAKWIAIAGKRLHAGAVSGEESWILERQRDCGKECKSMNLERWSFWEERPKELFQQSEATQDAANSAIHEMKALDS</sequence>
<dbReference type="PANTHER" id="PTHR38797">
    <property type="entry name" value="NUCLEAR PORE COMPLEX PROTEIN NUP85-RELATED"/>
    <property type="match status" value="1"/>
</dbReference>
<dbReference type="AlphaFoldDB" id="A0A1W5CSY4"/>
<dbReference type="InterPro" id="IPR053204">
    <property type="entry name" value="Oxopyrrolidines_Biosynth-assoc"/>
</dbReference>
<dbReference type="InterPro" id="IPR022085">
    <property type="entry name" value="OpdG"/>
</dbReference>
<proteinExistence type="predicted"/>
<evidence type="ECO:0000256" key="1">
    <source>
        <dbReference type="SAM" id="MobiDB-lite"/>
    </source>
</evidence>
<dbReference type="EMBL" id="FWEW01000118">
    <property type="protein sequence ID" value="SLM33759.1"/>
    <property type="molecule type" value="Genomic_DNA"/>
</dbReference>
<protein>
    <submittedName>
        <fullName evidence="2">Uncharacterized protein</fullName>
    </submittedName>
</protein>
<dbReference type="PANTHER" id="PTHR38797:SF4">
    <property type="entry name" value="NUCLEAR PORE COMPLEX PROTEIN NUP85"/>
    <property type="match status" value="1"/>
</dbReference>
<keyword evidence="3" id="KW-1185">Reference proteome</keyword>
<dbReference type="Proteomes" id="UP000192927">
    <property type="component" value="Unassembled WGS sequence"/>
</dbReference>
<evidence type="ECO:0000313" key="2">
    <source>
        <dbReference type="EMBL" id="SLM33759.1"/>
    </source>
</evidence>
<dbReference type="Pfam" id="PF12311">
    <property type="entry name" value="DUF3632"/>
    <property type="match status" value="1"/>
</dbReference>
<reference evidence="3" key="1">
    <citation type="submission" date="2017-03" db="EMBL/GenBank/DDBJ databases">
        <authorList>
            <person name="Sharma R."/>
            <person name="Thines M."/>
        </authorList>
    </citation>
    <scope>NUCLEOTIDE SEQUENCE [LARGE SCALE GENOMIC DNA]</scope>
</reference>
<accession>A0A1W5CSY4</accession>
<organism evidence="2 3">
    <name type="scientific">Lasallia pustulata</name>
    <dbReference type="NCBI Taxonomy" id="136370"/>
    <lineage>
        <taxon>Eukaryota</taxon>
        <taxon>Fungi</taxon>
        <taxon>Dikarya</taxon>
        <taxon>Ascomycota</taxon>
        <taxon>Pezizomycotina</taxon>
        <taxon>Lecanoromycetes</taxon>
        <taxon>OSLEUM clade</taxon>
        <taxon>Umbilicariomycetidae</taxon>
        <taxon>Umbilicariales</taxon>
        <taxon>Umbilicariaceae</taxon>
        <taxon>Lasallia</taxon>
    </lineage>
</organism>
<feature type="region of interest" description="Disordered" evidence="1">
    <location>
        <begin position="1"/>
        <end position="30"/>
    </location>
</feature>
<evidence type="ECO:0000313" key="3">
    <source>
        <dbReference type="Proteomes" id="UP000192927"/>
    </source>
</evidence>